<dbReference type="Proteomes" id="UP000095023">
    <property type="component" value="Unassembled WGS sequence"/>
</dbReference>
<evidence type="ECO:0000313" key="1">
    <source>
        <dbReference type="EMBL" id="ODV91061.1"/>
    </source>
</evidence>
<gene>
    <name evidence="1" type="ORF">CANCADRAFT_2777</name>
</gene>
<name>A0A1E4TH22_9ASCO</name>
<proteinExistence type="predicted"/>
<dbReference type="AlphaFoldDB" id="A0A1E4TH22"/>
<dbReference type="EMBL" id="KV453842">
    <property type="protein sequence ID" value="ODV91061.1"/>
    <property type="molecule type" value="Genomic_DNA"/>
</dbReference>
<protein>
    <submittedName>
        <fullName evidence="1">Uncharacterized protein</fullName>
    </submittedName>
</protein>
<accession>A0A1E4TH22</accession>
<evidence type="ECO:0000313" key="2">
    <source>
        <dbReference type="Proteomes" id="UP000095023"/>
    </source>
</evidence>
<sequence length="570" mass="65645">MIKRSIRSYHKLNKNDLISGVYGPLFAHWIKYDLSSSKQSLASSHIAKHSRYKMSSLEVPPAARTLASDAFPSTFIKYNDSPKEKDQFHKQEFSPDYFAPQILQILRKLPVTTTPSILPKLRPFDPHRVWDYNSVPKLAAIDTQSLYDYVYMITSKRYMKSDISNIPNGQIYLFMCDLFISDNPLYTPYMSTGLYLLGLDYFSRAYDIFSCFIIVEKLTNSTQIPLTTDCLNLAFNSLHHRASISQPLTSRYQHALKWISLFDRYKVLADHMTWEIAIKVLENPDLQAACIFEGLNRNLPFSMLFTRHIYKVLSEHPNEPLLSEAYVSLVAKIGDQRTYKKLLLQTQVAIALSRKQISDAWAMVRSTGLHSRYVNLFLKALSKTGRIDHMAGILGCVNTQHGRSTYEIVLKTAAYLSYYDSWTDILQIIWSKCLDVTGGKITKPMREVASIVNARQTFRGAAPLNLLDIRNSDPHLVTEWNNLTNVFKWSIEEANIPNRWPLNSIQDELMTKYLGKLPNVLDENSIEYKYIQDSLKSTKESKDYKRRLDIISHGARENYTKMLFTDSLAK</sequence>
<keyword evidence="2" id="KW-1185">Reference proteome</keyword>
<reference evidence="2" key="1">
    <citation type="submission" date="2016-02" db="EMBL/GenBank/DDBJ databases">
        <title>Comparative genomics of biotechnologically important yeasts.</title>
        <authorList>
            <consortium name="DOE Joint Genome Institute"/>
            <person name="Riley R."/>
            <person name="Haridas S."/>
            <person name="Wolfe K.H."/>
            <person name="Lopes M.R."/>
            <person name="Hittinger C.T."/>
            <person name="Goker M."/>
            <person name="Salamov A."/>
            <person name="Wisecaver J."/>
            <person name="Long T.M."/>
            <person name="Aerts A.L."/>
            <person name="Barry K."/>
            <person name="Choi C."/>
            <person name="Clum A."/>
            <person name="Coughlan A.Y."/>
            <person name="Deshpande S."/>
            <person name="Douglass A.P."/>
            <person name="Hanson S.J."/>
            <person name="Klenk H.-P."/>
            <person name="Labutti K."/>
            <person name="Lapidus A."/>
            <person name="Lindquist E."/>
            <person name="Lipzen A."/>
            <person name="Meier-Kolthoff J.P."/>
            <person name="Ohm R.A."/>
            <person name="Otillar R.P."/>
            <person name="Pangilinan J."/>
            <person name="Peng Y."/>
            <person name="Rokas A."/>
            <person name="Rosa C.A."/>
            <person name="Scheuner C."/>
            <person name="Sibirny A.A."/>
            <person name="Slot J.C."/>
            <person name="Stielow J.B."/>
            <person name="Sun H."/>
            <person name="Kurtzman C.P."/>
            <person name="Blackwell M."/>
            <person name="Jeffries T.W."/>
            <person name="Grigoriev I.V."/>
        </authorList>
    </citation>
    <scope>NUCLEOTIDE SEQUENCE [LARGE SCALE GENOMIC DNA]</scope>
    <source>
        <strain evidence="2">NRRL Y-17796</strain>
    </source>
</reference>
<organism evidence="1 2">
    <name type="scientific">Tortispora caseinolytica NRRL Y-17796</name>
    <dbReference type="NCBI Taxonomy" id="767744"/>
    <lineage>
        <taxon>Eukaryota</taxon>
        <taxon>Fungi</taxon>
        <taxon>Dikarya</taxon>
        <taxon>Ascomycota</taxon>
        <taxon>Saccharomycotina</taxon>
        <taxon>Trigonopsidomycetes</taxon>
        <taxon>Trigonopsidales</taxon>
        <taxon>Trigonopsidaceae</taxon>
        <taxon>Tortispora</taxon>
    </lineage>
</organism>